<dbReference type="EMBL" id="VAHF01000004">
    <property type="protein sequence ID" value="TXG63578.1"/>
    <property type="molecule type" value="Genomic_DNA"/>
</dbReference>
<dbReference type="PANTHER" id="PTHR16019">
    <property type="entry name" value="SYNAPSE-ASSOCIATED PROTEIN"/>
    <property type="match status" value="1"/>
</dbReference>
<feature type="compositionally biased region" description="Acidic residues" evidence="1">
    <location>
        <begin position="256"/>
        <end position="272"/>
    </location>
</feature>
<dbReference type="PANTHER" id="PTHR16019:SF5">
    <property type="entry name" value="BSD DOMAIN-CONTAINING PROTEIN 1"/>
    <property type="match status" value="1"/>
</dbReference>
<dbReference type="InterPro" id="IPR035925">
    <property type="entry name" value="BSD_dom_sf"/>
</dbReference>
<dbReference type="Proteomes" id="UP000323000">
    <property type="component" value="Chromosome 4"/>
</dbReference>
<organism evidence="3 4">
    <name type="scientific">Acer yangbiense</name>
    <dbReference type="NCBI Taxonomy" id="1000413"/>
    <lineage>
        <taxon>Eukaryota</taxon>
        <taxon>Viridiplantae</taxon>
        <taxon>Streptophyta</taxon>
        <taxon>Embryophyta</taxon>
        <taxon>Tracheophyta</taxon>
        <taxon>Spermatophyta</taxon>
        <taxon>Magnoliopsida</taxon>
        <taxon>eudicotyledons</taxon>
        <taxon>Gunneridae</taxon>
        <taxon>Pentapetalae</taxon>
        <taxon>rosids</taxon>
        <taxon>malvids</taxon>
        <taxon>Sapindales</taxon>
        <taxon>Sapindaceae</taxon>
        <taxon>Hippocastanoideae</taxon>
        <taxon>Acereae</taxon>
        <taxon>Acer</taxon>
    </lineage>
</organism>
<dbReference type="PROSITE" id="PS50858">
    <property type="entry name" value="BSD"/>
    <property type="match status" value="1"/>
</dbReference>
<dbReference type="Pfam" id="PF03909">
    <property type="entry name" value="BSD"/>
    <property type="match status" value="1"/>
</dbReference>
<name>A0A5C7I3J9_9ROSI</name>
<feature type="compositionally biased region" description="Acidic residues" evidence="1">
    <location>
        <begin position="409"/>
        <end position="424"/>
    </location>
</feature>
<feature type="compositionally biased region" description="Basic and acidic residues" evidence="1">
    <location>
        <begin position="273"/>
        <end position="294"/>
    </location>
</feature>
<dbReference type="SMART" id="SM00751">
    <property type="entry name" value="BSD"/>
    <property type="match status" value="1"/>
</dbReference>
<feature type="compositionally biased region" description="Polar residues" evidence="1">
    <location>
        <begin position="391"/>
        <end position="406"/>
    </location>
</feature>
<sequence>MDFFKSVFSDEPDPPTTKPDSETESASPKNDQQQEENPDPNLPPNPSSAAGGWSFGGLIKTISAKSETVIETYRRDLQEFGSGLKKELEVAQGSLGTVSTAIDDIGSSVLKGTAQIISQGKEAILAIDHESDSSDSSLYSNNNNLNNSGQQKKYSRFDAQVSAIQGDVNTYCEEVDDLDDFKKWKSGFALDAMNEEIESLFDENGAMESIYQRVVPNSVDHETFWCRYFYRVFKLKQAEDLRANLVKRAISREEDEDLSWDVDDEEENETESDMAKKMNLKETEAVSSKTSEKKVVEEVNVAVKGDLSEKESDNKVSEQIVKEESSSADEKGEKISESNVDEVGKGNVAESSGENVVNEKVDKEKIDETNKESVGLKSDEKVSLAAKTDPSESSKGSDFTVVSSHPSMPEEEDLGWDEIEDLSSIDDKKVTHDGSPNRADLRKRLSTAEEEEDLSWDIEEEDEPVKS</sequence>
<gene>
    <name evidence="3" type="ORF">EZV62_010572</name>
</gene>
<keyword evidence="4" id="KW-1185">Reference proteome</keyword>
<accession>A0A5C7I3J9</accession>
<feature type="region of interest" description="Disordered" evidence="1">
    <location>
        <begin position="256"/>
        <end position="294"/>
    </location>
</feature>
<dbReference type="InterPro" id="IPR051494">
    <property type="entry name" value="BSD_domain-containing"/>
</dbReference>
<evidence type="ECO:0000313" key="4">
    <source>
        <dbReference type="Proteomes" id="UP000323000"/>
    </source>
</evidence>
<evidence type="ECO:0000259" key="2">
    <source>
        <dbReference type="PROSITE" id="PS50858"/>
    </source>
</evidence>
<evidence type="ECO:0000256" key="1">
    <source>
        <dbReference type="SAM" id="MobiDB-lite"/>
    </source>
</evidence>
<dbReference type="GO" id="GO:0005737">
    <property type="term" value="C:cytoplasm"/>
    <property type="evidence" value="ECO:0007669"/>
    <property type="project" value="TreeGrafter"/>
</dbReference>
<dbReference type="OrthoDB" id="73788at2759"/>
<feature type="compositionally biased region" description="Basic and acidic residues" evidence="1">
    <location>
        <begin position="357"/>
        <end position="371"/>
    </location>
</feature>
<proteinExistence type="predicted"/>
<dbReference type="InterPro" id="IPR005607">
    <property type="entry name" value="BSD_dom"/>
</dbReference>
<feature type="domain" description="BSD" evidence="2">
    <location>
        <begin position="184"/>
        <end position="236"/>
    </location>
</feature>
<evidence type="ECO:0000313" key="3">
    <source>
        <dbReference type="EMBL" id="TXG63578.1"/>
    </source>
</evidence>
<reference evidence="4" key="1">
    <citation type="journal article" date="2019" name="Gigascience">
        <title>De novo genome assembly of the endangered Acer yangbiense, a plant species with extremely small populations endemic to Yunnan Province, China.</title>
        <authorList>
            <person name="Yang J."/>
            <person name="Wariss H.M."/>
            <person name="Tao L."/>
            <person name="Zhang R."/>
            <person name="Yun Q."/>
            <person name="Hollingsworth P."/>
            <person name="Dao Z."/>
            <person name="Luo G."/>
            <person name="Guo H."/>
            <person name="Ma Y."/>
            <person name="Sun W."/>
        </authorList>
    </citation>
    <scope>NUCLEOTIDE SEQUENCE [LARGE SCALE GENOMIC DNA]</scope>
    <source>
        <strain evidence="4">cv. Malutang</strain>
    </source>
</reference>
<feature type="region of interest" description="Disordered" evidence="1">
    <location>
        <begin position="307"/>
        <end position="467"/>
    </location>
</feature>
<protein>
    <recommendedName>
        <fullName evidence="2">BSD domain-containing protein</fullName>
    </recommendedName>
</protein>
<dbReference type="Gene3D" id="1.10.3970.10">
    <property type="entry name" value="BSD domain"/>
    <property type="match status" value="1"/>
</dbReference>
<comment type="caution">
    <text evidence="3">The sequence shown here is derived from an EMBL/GenBank/DDBJ whole genome shotgun (WGS) entry which is preliminary data.</text>
</comment>
<feature type="region of interest" description="Disordered" evidence="1">
    <location>
        <begin position="1"/>
        <end position="53"/>
    </location>
</feature>
<dbReference type="SUPFAM" id="SSF140383">
    <property type="entry name" value="BSD domain-like"/>
    <property type="match status" value="1"/>
</dbReference>
<feature type="compositionally biased region" description="Basic and acidic residues" evidence="1">
    <location>
        <begin position="307"/>
        <end position="336"/>
    </location>
</feature>
<dbReference type="AlphaFoldDB" id="A0A5C7I3J9"/>
<feature type="compositionally biased region" description="Acidic residues" evidence="1">
    <location>
        <begin position="448"/>
        <end position="467"/>
    </location>
</feature>